<comment type="caution">
    <text evidence="2">The sequence shown here is derived from an EMBL/GenBank/DDBJ whole genome shotgun (WGS) entry which is preliminary data.</text>
</comment>
<accession>G9YL91</accession>
<dbReference type="EMBL" id="AGCK01000022">
    <property type="protein sequence ID" value="EHM54903.1"/>
    <property type="molecule type" value="Genomic_DNA"/>
</dbReference>
<reference evidence="2 3" key="1">
    <citation type="submission" date="2011-08" db="EMBL/GenBank/DDBJ databases">
        <authorList>
            <person name="Weinstock G."/>
            <person name="Sodergren E."/>
            <person name="Clifton S."/>
            <person name="Fulton L."/>
            <person name="Fulton B."/>
            <person name="Courtney L."/>
            <person name="Fronick C."/>
            <person name="Harrison M."/>
            <person name="Strong C."/>
            <person name="Farmer C."/>
            <person name="Delahaunty K."/>
            <person name="Markovic C."/>
            <person name="Hall O."/>
            <person name="Minx P."/>
            <person name="Tomlinson C."/>
            <person name="Mitreva M."/>
            <person name="Hou S."/>
            <person name="Chen J."/>
            <person name="Wollam A."/>
            <person name="Pepin K.H."/>
            <person name="Johnson M."/>
            <person name="Bhonagiri V."/>
            <person name="Zhang X."/>
            <person name="Suruliraj S."/>
            <person name="Warren W."/>
            <person name="Chinwalla A."/>
            <person name="Mardis E.R."/>
            <person name="Wilson R.K."/>
        </authorList>
    </citation>
    <scope>NUCLEOTIDE SEQUENCE [LARGE SCALE GENOMIC DNA]</scope>
    <source>
        <strain evidence="2 3">ATCC 29863</strain>
    </source>
</reference>
<feature type="region of interest" description="Disordered" evidence="1">
    <location>
        <begin position="16"/>
        <end position="39"/>
    </location>
</feature>
<feature type="compositionally biased region" description="Basic and acidic residues" evidence="1">
    <location>
        <begin position="16"/>
        <end position="27"/>
    </location>
</feature>
<sequence>MCPHYSGKLTLFQTSDLKKRIRPEGAKKGRRGCGGPRDQ</sequence>
<organism evidence="2 3">
    <name type="scientific">Flavonifractor plautii ATCC 29863</name>
    <dbReference type="NCBI Taxonomy" id="411475"/>
    <lineage>
        <taxon>Bacteria</taxon>
        <taxon>Bacillati</taxon>
        <taxon>Bacillota</taxon>
        <taxon>Clostridia</taxon>
        <taxon>Eubacteriales</taxon>
        <taxon>Oscillospiraceae</taxon>
        <taxon>Flavonifractor</taxon>
    </lineage>
</organism>
<dbReference type="Proteomes" id="UP000004459">
    <property type="component" value="Unassembled WGS sequence"/>
</dbReference>
<evidence type="ECO:0000256" key="1">
    <source>
        <dbReference type="SAM" id="MobiDB-lite"/>
    </source>
</evidence>
<evidence type="ECO:0000313" key="2">
    <source>
        <dbReference type="EMBL" id="EHM54903.1"/>
    </source>
</evidence>
<evidence type="ECO:0000313" key="3">
    <source>
        <dbReference type="Proteomes" id="UP000004459"/>
    </source>
</evidence>
<protein>
    <submittedName>
        <fullName evidence="2">Uncharacterized protein</fullName>
    </submittedName>
</protein>
<dbReference type="AlphaFoldDB" id="G9YL91"/>
<dbReference type="HOGENOM" id="CLU_3307688_0_0_9"/>
<proteinExistence type="predicted"/>
<name>G9YL91_FLAPL</name>
<gene>
    <name evidence="2" type="ORF">HMPREF0372_00254</name>
</gene>